<dbReference type="InterPro" id="IPR000719">
    <property type="entry name" value="Prot_kinase_dom"/>
</dbReference>
<gene>
    <name evidence="9" type="ORF">TRFO_31266</name>
</gene>
<dbReference type="InterPro" id="IPR011009">
    <property type="entry name" value="Kinase-like_dom_sf"/>
</dbReference>
<keyword evidence="3 6" id="KW-0547">Nucleotide-binding</keyword>
<evidence type="ECO:0000256" key="4">
    <source>
        <dbReference type="ARBA" id="ARBA00022777"/>
    </source>
</evidence>
<dbReference type="RefSeq" id="XP_068354925.1">
    <property type="nucleotide sequence ID" value="XM_068507834.1"/>
</dbReference>
<evidence type="ECO:0000313" key="10">
    <source>
        <dbReference type="Proteomes" id="UP000179807"/>
    </source>
</evidence>
<evidence type="ECO:0000313" key="9">
    <source>
        <dbReference type="EMBL" id="OHT01789.1"/>
    </source>
</evidence>
<dbReference type="EMBL" id="MLAK01000894">
    <property type="protein sequence ID" value="OHT01789.1"/>
    <property type="molecule type" value="Genomic_DNA"/>
</dbReference>
<dbReference type="Gene3D" id="3.30.200.20">
    <property type="entry name" value="Phosphorylase Kinase, domain 1"/>
    <property type="match status" value="1"/>
</dbReference>
<dbReference type="FunFam" id="3.30.200.20:FF:000042">
    <property type="entry name" value="Aurora kinase A"/>
    <property type="match status" value="1"/>
</dbReference>
<evidence type="ECO:0000256" key="5">
    <source>
        <dbReference type="ARBA" id="ARBA00022840"/>
    </source>
</evidence>
<dbReference type="SUPFAM" id="SSF56112">
    <property type="entry name" value="Protein kinase-like (PK-like)"/>
    <property type="match status" value="1"/>
</dbReference>
<dbReference type="PROSITE" id="PS00108">
    <property type="entry name" value="PROTEIN_KINASE_ST"/>
    <property type="match status" value="1"/>
</dbReference>
<dbReference type="OrthoDB" id="68483at2759"/>
<evidence type="ECO:0000256" key="1">
    <source>
        <dbReference type="ARBA" id="ARBA00022527"/>
    </source>
</evidence>
<dbReference type="PROSITE" id="PS50011">
    <property type="entry name" value="PROTEIN_KINASE_DOM"/>
    <property type="match status" value="1"/>
</dbReference>
<dbReference type="Pfam" id="PF00069">
    <property type="entry name" value="Pkinase"/>
    <property type="match status" value="1"/>
</dbReference>
<reference evidence="9" key="1">
    <citation type="submission" date="2016-10" db="EMBL/GenBank/DDBJ databases">
        <authorList>
            <person name="Benchimol M."/>
            <person name="Almeida L.G."/>
            <person name="Vasconcelos A.T."/>
            <person name="Perreira-Neves A."/>
            <person name="Rosa I.A."/>
            <person name="Tasca T."/>
            <person name="Bogo M.R."/>
            <person name="de Souza W."/>
        </authorList>
    </citation>
    <scope>NUCLEOTIDE SEQUENCE [LARGE SCALE GENOMIC DNA]</scope>
    <source>
        <strain evidence="9">K</strain>
    </source>
</reference>
<keyword evidence="4 9" id="KW-0418">Kinase</keyword>
<dbReference type="VEuPathDB" id="TrichDB:TRFO_31266"/>
<protein>
    <submittedName>
        <fullName evidence="9">CAMK family protein kinase</fullName>
    </submittedName>
</protein>
<comment type="similarity">
    <text evidence="7">Belongs to the protein kinase superfamily.</text>
</comment>
<dbReference type="GO" id="GO:0004674">
    <property type="term" value="F:protein serine/threonine kinase activity"/>
    <property type="evidence" value="ECO:0007669"/>
    <property type="project" value="UniProtKB-KW"/>
</dbReference>
<dbReference type="GeneID" id="94842538"/>
<dbReference type="Gene3D" id="1.10.510.10">
    <property type="entry name" value="Transferase(Phosphotransferase) domain 1"/>
    <property type="match status" value="1"/>
</dbReference>
<dbReference type="PANTHER" id="PTHR43895:SF150">
    <property type="entry name" value="SERINE_THREONINE-PROTEIN KINASE STK11"/>
    <property type="match status" value="1"/>
</dbReference>
<dbReference type="InterPro" id="IPR008271">
    <property type="entry name" value="Ser/Thr_kinase_AS"/>
</dbReference>
<comment type="caution">
    <text evidence="9">The sequence shown here is derived from an EMBL/GenBank/DDBJ whole genome shotgun (WGS) entry which is preliminary data.</text>
</comment>
<dbReference type="SMART" id="SM00220">
    <property type="entry name" value="S_TKc"/>
    <property type="match status" value="1"/>
</dbReference>
<evidence type="ECO:0000256" key="7">
    <source>
        <dbReference type="RuleBase" id="RU000304"/>
    </source>
</evidence>
<dbReference type="AlphaFoldDB" id="A0A1J4JWZ0"/>
<dbReference type="GO" id="GO:0007165">
    <property type="term" value="P:signal transduction"/>
    <property type="evidence" value="ECO:0007669"/>
    <property type="project" value="TreeGrafter"/>
</dbReference>
<sequence>MKELKIHSEKAIIFLINSFTILLKFTRNFICVRPLINSPNFPNMFNYSESKNDSASSSYSGSSFIKHLCTSDSDSEEEERKPKKQINQYLILGELGEGSFAKVFLARNTITNKLVALKQFKLKRLQHKENGVSQLEREISAMRRFQHDNILHLHEVLHEESSDTVYLVIDYADCGSLLTVLTTTGVFGHIRSAKNDTNEFYQTENENVVMIKYIFHKILQAVLYLHAHGIVHQDIKPSNILINSDGEVYLSDFGVGHSFGSAEMVVGSPGYQAPEAIADFEFDDSNPAEEDVWSLGVTLFQSFFGRLPFEGDSIYEIIKDIKSSPLRIPSEEKVDPELVRLLKGMLEVDQRKRMTISEILSSSFFSDLPDKLKIDAKLNDNDNEELLCYQNGRNLENNFNENTKIVNAKVCDVNYSFARPSLTSCNLIRMLSLNMYPSPRKQATQVLA</sequence>
<dbReference type="GO" id="GO:0005524">
    <property type="term" value="F:ATP binding"/>
    <property type="evidence" value="ECO:0007669"/>
    <property type="project" value="UniProtKB-UniRule"/>
</dbReference>
<evidence type="ECO:0000256" key="2">
    <source>
        <dbReference type="ARBA" id="ARBA00022679"/>
    </source>
</evidence>
<organism evidence="9 10">
    <name type="scientific">Tritrichomonas foetus</name>
    <dbReference type="NCBI Taxonomy" id="1144522"/>
    <lineage>
        <taxon>Eukaryota</taxon>
        <taxon>Metamonada</taxon>
        <taxon>Parabasalia</taxon>
        <taxon>Tritrichomonadida</taxon>
        <taxon>Tritrichomonadidae</taxon>
        <taxon>Tritrichomonas</taxon>
    </lineage>
</organism>
<dbReference type="InterPro" id="IPR017441">
    <property type="entry name" value="Protein_kinase_ATP_BS"/>
</dbReference>
<proteinExistence type="inferred from homology"/>
<name>A0A1J4JWZ0_9EUKA</name>
<evidence type="ECO:0000256" key="3">
    <source>
        <dbReference type="ARBA" id="ARBA00022741"/>
    </source>
</evidence>
<feature type="domain" description="Protein kinase" evidence="8">
    <location>
        <begin position="89"/>
        <end position="365"/>
    </location>
</feature>
<keyword evidence="2" id="KW-0808">Transferase</keyword>
<evidence type="ECO:0000256" key="6">
    <source>
        <dbReference type="PROSITE-ProRule" id="PRU10141"/>
    </source>
</evidence>
<dbReference type="CDD" id="cd14008">
    <property type="entry name" value="STKc_LKB1_CaMKK"/>
    <property type="match status" value="1"/>
</dbReference>
<accession>A0A1J4JWZ0</accession>
<dbReference type="Proteomes" id="UP000179807">
    <property type="component" value="Unassembled WGS sequence"/>
</dbReference>
<dbReference type="PANTHER" id="PTHR43895">
    <property type="entry name" value="CALCIUM/CALMODULIN-DEPENDENT PROTEIN KINASE KINASE-RELATED"/>
    <property type="match status" value="1"/>
</dbReference>
<feature type="binding site" evidence="6">
    <location>
        <position position="118"/>
    </location>
    <ligand>
        <name>ATP</name>
        <dbReference type="ChEBI" id="CHEBI:30616"/>
    </ligand>
</feature>
<evidence type="ECO:0000259" key="8">
    <source>
        <dbReference type="PROSITE" id="PS50011"/>
    </source>
</evidence>
<keyword evidence="10" id="KW-1185">Reference proteome</keyword>
<dbReference type="PROSITE" id="PS00107">
    <property type="entry name" value="PROTEIN_KINASE_ATP"/>
    <property type="match status" value="1"/>
</dbReference>
<keyword evidence="5 6" id="KW-0067">ATP-binding</keyword>
<keyword evidence="1 7" id="KW-0723">Serine/threonine-protein kinase</keyword>